<evidence type="ECO:0000256" key="6">
    <source>
        <dbReference type="ARBA" id="ARBA00022741"/>
    </source>
</evidence>
<dbReference type="EMBL" id="HBEW01004816">
    <property type="protein sequence ID" value="CAD8582765.1"/>
    <property type="molecule type" value="Transcribed_RNA"/>
</dbReference>
<keyword evidence="7" id="KW-0418">Kinase</keyword>
<dbReference type="InterPro" id="IPR000719">
    <property type="entry name" value="Prot_kinase_dom"/>
</dbReference>
<dbReference type="PROSITE" id="PS50294">
    <property type="entry name" value="WD_REPEATS_REGION"/>
    <property type="match status" value="2"/>
</dbReference>
<evidence type="ECO:0000313" key="12">
    <source>
        <dbReference type="EMBL" id="CAD8582765.1"/>
    </source>
</evidence>
<dbReference type="Pfam" id="PF23754">
    <property type="entry name" value="Beta-prop_IP5PC_F"/>
    <property type="match status" value="1"/>
</dbReference>
<dbReference type="PROSITE" id="PS50011">
    <property type="entry name" value="PROTEIN_KINASE_DOM"/>
    <property type="match status" value="1"/>
</dbReference>
<dbReference type="SUPFAM" id="SSF56112">
    <property type="entry name" value="Protein kinase-like (PK-like)"/>
    <property type="match status" value="1"/>
</dbReference>
<keyword evidence="8" id="KW-0067">ATP-binding</keyword>
<dbReference type="GO" id="GO:0004674">
    <property type="term" value="F:protein serine/threonine kinase activity"/>
    <property type="evidence" value="ECO:0007669"/>
    <property type="project" value="UniProtKB-KW"/>
</dbReference>
<evidence type="ECO:0000256" key="9">
    <source>
        <dbReference type="PROSITE-ProRule" id="PRU00221"/>
    </source>
</evidence>
<dbReference type="Pfam" id="PF00400">
    <property type="entry name" value="WD40"/>
    <property type="match status" value="1"/>
</dbReference>
<gene>
    <name evidence="12" type="ORF">OMED0929_LOCUS4030</name>
</gene>
<dbReference type="Pfam" id="PF00069">
    <property type="entry name" value="Pkinase"/>
    <property type="match status" value="1"/>
</dbReference>
<dbReference type="Gene3D" id="1.25.10.10">
    <property type="entry name" value="Leucine-rich Repeat Variant"/>
    <property type="match status" value="2"/>
</dbReference>
<dbReference type="InterPro" id="IPR015943">
    <property type="entry name" value="WD40/YVTN_repeat-like_dom_sf"/>
</dbReference>
<keyword evidence="6" id="KW-0547">Nucleotide-binding</keyword>
<dbReference type="InterPro" id="IPR036322">
    <property type="entry name" value="WD40_repeat_dom_sf"/>
</dbReference>
<evidence type="ECO:0000256" key="4">
    <source>
        <dbReference type="ARBA" id="ARBA00022679"/>
    </source>
</evidence>
<dbReference type="InterPro" id="IPR011009">
    <property type="entry name" value="Kinase-like_dom_sf"/>
</dbReference>
<dbReference type="GO" id="GO:0034271">
    <property type="term" value="C:phosphatidylinositol 3-kinase complex, class III, type I"/>
    <property type="evidence" value="ECO:0007669"/>
    <property type="project" value="TreeGrafter"/>
</dbReference>
<dbReference type="GO" id="GO:0005524">
    <property type="term" value="F:ATP binding"/>
    <property type="evidence" value="ECO:0007669"/>
    <property type="project" value="UniProtKB-KW"/>
</dbReference>
<evidence type="ECO:0000256" key="1">
    <source>
        <dbReference type="ARBA" id="ARBA00012513"/>
    </source>
</evidence>
<dbReference type="CDD" id="cd13980">
    <property type="entry name" value="STKc_Vps15"/>
    <property type="match status" value="1"/>
</dbReference>
<dbReference type="GO" id="GO:0016236">
    <property type="term" value="P:macroautophagy"/>
    <property type="evidence" value="ECO:0007669"/>
    <property type="project" value="InterPro"/>
</dbReference>
<dbReference type="InterPro" id="IPR016024">
    <property type="entry name" value="ARM-type_fold"/>
</dbReference>
<keyword evidence="3 9" id="KW-0853">WD repeat</keyword>
<dbReference type="SUPFAM" id="SSF48371">
    <property type="entry name" value="ARM repeat"/>
    <property type="match status" value="1"/>
</dbReference>
<dbReference type="Gene3D" id="2.130.10.10">
    <property type="entry name" value="YVTN repeat-like/Quinoprotein amine dehydrogenase"/>
    <property type="match status" value="2"/>
</dbReference>
<dbReference type="GO" id="GO:0005770">
    <property type="term" value="C:late endosome"/>
    <property type="evidence" value="ECO:0007669"/>
    <property type="project" value="TreeGrafter"/>
</dbReference>
<dbReference type="PANTHER" id="PTHR17583">
    <property type="entry name" value="PHOSPHOINOSITIDE 3-KINASE REGULATORY SUBUNIT 4"/>
    <property type="match status" value="1"/>
</dbReference>
<dbReference type="SUPFAM" id="SSF50978">
    <property type="entry name" value="WD40 repeat-like"/>
    <property type="match status" value="1"/>
</dbReference>
<dbReference type="GO" id="GO:0034272">
    <property type="term" value="C:phosphatidylinositol 3-kinase complex, class III, type II"/>
    <property type="evidence" value="ECO:0007669"/>
    <property type="project" value="TreeGrafter"/>
</dbReference>
<evidence type="ECO:0000259" key="11">
    <source>
        <dbReference type="PROSITE" id="PS50011"/>
    </source>
</evidence>
<dbReference type="GO" id="GO:0045324">
    <property type="term" value="P:late endosome to vacuole transport"/>
    <property type="evidence" value="ECO:0007669"/>
    <property type="project" value="InterPro"/>
</dbReference>
<feature type="repeat" description="WD" evidence="9">
    <location>
        <begin position="1351"/>
        <end position="1385"/>
    </location>
</feature>
<keyword evidence="5" id="KW-0677">Repeat</keyword>
<keyword evidence="2" id="KW-0723">Serine/threonine-protein kinase</keyword>
<keyword evidence="4" id="KW-0808">Transferase</keyword>
<dbReference type="EC" id="2.7.11.1" evidence="1"/>
<dbReference type="Pfam" id="PF22956">
    <property type="entry name" value="VPS15-like_hel"/>
    <property type="match status" value="1"/>
</dbReference>
<dbReference type="InterPro" id="IPR055231">
    <property type="entry name" value="2AA_helical"/>
</dbReference>
<reference evidence="12" key="1">
    <citation type="submission" date="2021-01" db="EMBL/GenBank/DDBJ databases">
        <authorList>
            <person name="Corre E."/>
            <person name="Pelletier E."/>
            <person name="Niang G."/>
            <person name="Scheremetjew M."/>
            <person name="Finn R."/>
            <person name="Kale V."/>
            <person name="Holt S."/>
            <person name="Cochrane G."/>
            <person name="Meng A."/>
            <person name="Brown T."/>
            <person name="Cohen L."/>
        </authorList>
    </citation>
    <scope>NUCLEOTIDE SEQUENCE</scope>
    <source>
        <strain evidence="12">Clade-D-RCC2572</strain>
    </source>
</reference>
<feature type="region of interest" description="Disordered" evidence="10">
    <location>
        <begin position="783"/>
        <end position="803"/>
    </location>
</feature>
<dbReference type="PANTHER" id="PTHR17583:SF0">
    <property type="entry name" value="PHOSPHOINOSITIDE 3-KINASE REGULATORY SUBUNIT 4"/>
    <property type="match status" value="1"/>
</dbReference>
<sequence length="1385" mass="150525">MGNQHSAPPRAHVTDVLSQDLPNLVVKTNATAPGGRFLKSITCRVDDDEDTDEHPGTSLAMVKVYVKRPGRFPDLRRHEREIDLIYAALTRGDAAPHCWPYTRALETSRAVYLMRQYCHMTLYDRLSARPFLSECERAWVAYQVLLATRDSHAVGVTHGDIKCENVLMTSWGWCFLSDYASYKPSEIPVDNPSEFTYFFDSGGRRRCCIAPERFSNENRSRSLETMLDETPTKVDPSADIFALGCTLAELFMDGKALFDLSEALQYRRGEYDPREALEAGVKDDLARQMIMSMVSIDPSARLSAREYLEQYYRSRLFPSYFERVHEFSAQFLHLDANGKIDAINAELDDLLATIVRVESGMDAIERASTTEDAVAMAMKSRVKCPGVHLVAAHVCSAIRGATLLSARVRALKLLRRLSVIATDECVLQLMLPFCASSLQDAAAIVRAEALRAISDILTAVNEVPQSEFGLFREYIWPILSNAASDSETLVRIALGEVLAELARLSVEFLQRAVASGGVGGNPISFDDEMLVIRNTVRSVILSMLTPEHRNGKSPVAEKAMYEVLLVNSPQLAEFFGRDDANNFLMPLLITCLNSPSPQLRCEFFKHIAGVGRVVGRASCELVLVPCVDRCLLDVQDAVVSCALRCMTTLIAPDVREKPQRAEVASLGKHAIVSVAKSAAPLMCHPSTMVRNAAFEFFATAARCMGVVDAFTSLSSVVAPFVDASEPNRAKLLRVAPEYLSQPDVLAMCVYPPPSRSAFEAALEQATGLRTAAVFAAARARIDRPSDLENQDPEDNVHGGYSARDDDADAASLKVMMSYIKALANARRVRSSASPSEGAGLQPTRNRSSRPPSFIDEGDTYMSDSDVNDAWSTIFGAKTPLVVPQDARVISLRETREDRGVDVASGSVVDALSAAVKNMGVNRFKSIGGAPEADTAATTSMSDDDAWTPRGVLVAHLLEHRGAVSCIAVDRGEVFFVTGSDDGSCKIWDSRRIEKDVSFKSRLTYASQGGKVTCVASTSDSHIVSGSDNGTVHAWRVEYTTRDATKPAGKQVPDKYTGAAEIRHVNKSEGAIAALACLDEHFVCYVTQSGGVYGWDYRAPRDAFRIPLNPKLGVVSSIALDAQHTSSWLVASTASGAMSLLDMRFQTIVQEWSHPSRGVGVDAMVVATQPTRQSLSGVIGRPLVWCAAGHDEVALWDVADGGCLRILRTLRGQGAALDAAARAPPSAMDANGRLRALRSQSAHVYSSTLTSSAYGTFSEDLRADELLSTVSRPPGVRALLTLPNGAIVSGSTDACIRVWHPGDAAKSRVMSGKISGPRPKFSEKSFNGMVLQQETPVPAKTQTQASAAHERHDSHRDAVLALATISGTSGKMLISASRDMSVKLWK</sequence>
<evidence type="ECO:0000256" key="7">
    <source>
        <dbReference type="ARBA" id="ARBA00022777"/>
    </source>
</evidence>
<dbReference type="InterPro" id="IPR011989">
    <property type="entry name" value="ARM-like"/>
</dbReference>
<evidence type="ECO:0000256" key="10">
    <source>
        <dbReference type="SAM" id="MobiDB-lite"/>
    </source>
</evidence>
<dbReference type="PROSITE" id="PS00108">
    <property type="entry name" value="PROTEIN_KINASE_ST"/>
    <property type="match status" value="1"/>
</dbReference>
<dbReference type="GO" id="GO:0071561">
    <property type="term" value="C:nucleus-vacuole junction"/>
    <property type="evidence" value="ECO:0007669"/>
    <property type="project" value="TreeGrafter"/>
</dbReference>
<feature type="region of interest" description="Disordered" evidence="10">
    <location>
        <begin position="830"/>
        <end position="860"/>
    </location>
</feature>
<proteinExistence type="predicted"/>
<protein>
    <recommendedName>
        <fullName evidence="1">non-specific serine/threonine protein kinase</fullName>
        <ecNumber evidence="1">2.7.11.1</ecNumber>
    </recommendedName>
</protein>
<dbReference type="SMART" id="SM00320">
    <property type="entry name" value="WD40"/>
    <property type="match status" value="4"/>
</dbReference>
<dbReference type="Gene3D" id="1.10.510.10">
    <property type="entry name" value="Transferase(Phosphotransferase) domain 1"/>
    <property type="match status" value="1"/>
</dbReference>
<dbReference type="InterPro" id="IPR056454">
    <property type="entry name" value="Beta-prop_IP5PC_F"/>
</dbReference>
<dbReference type="InterPro" id="IPR001680">
    <property type="entry name" value="WD40_rpt"/>
</dbReference>
<feature type="domain" description="Protein kinase" evidence="11">
    <location>
        <begin position="26"/>
        <end position="328"/>
    </location>
</feature>
<dbReference type="SMART" id="SM00220">
    <property type="entry name" value="S_TKc"/>
    <property type="match status" value="1"/>
</dbReference>
<dbReference type="InterPro" id="IPR045162">
    <property type="entry name" value="Vps15-like"/>
</dbReference>
<dbReference type="GO" id="GO:0006623">
    <property type="term" value="P:protein targeting to vacuole"/>
    <property type="evidence" value="ECO:0007669"/>
    <property type="project" value="TreeGrafter"/>
</dbReference>
<organism evidence="12">
    <name type="scientific">Ostreococcus mediterraneus</name>
    <dbReference type="NCBI Taxonomy" id="1486918"/>
    <lineage>
        <taxon>Eukaryota</taxon>
        <taxon>Viridiplantae</taxon>
        <taxon>Chlorophyta</taxon>
        <taxon>Mamiellophyceae</taxon>
        <taxon>Mamiellales</taxon>
        <taxon>Bathycoccaceae</taxon>
        <taxon>Ostreococcus</taxon>
    </lineage>
</organism>
<evidence type="ECO:0000256" key="8">
    <source>
        <dbReference type="ARBA" id="ARBA00022840"/>
    </source>
</evidence>
<dbReference type="PROSITE" id="PS50082">
    <property type="entry name" value="WD_REPEATS_2"/>
    <property type="match status" value="2"/>
</dbReference>
<feature type="repeat" description="WD" evidence="9">
    <location>
        <begin position="956"/>
        <end position="988"/>
    </location>
</feature>
<name>A0A7S0KIQ1_9CHLO</name>
<evidence type="ECO:0000256" key="2">
    <source>
        <dbReference type="ARBA" id="ARBA00022527"/>
    </source>
</evidence>
<evidence type="ECO:0000256" key="3">
    <source>
        <dbReference type="ARBA" id="ARBA00022574"/>
    </source>
</evidence>
<dbReference type="InterPro" id="IPR008271">
    <property type="entry name" value="Ser/Thr_kinase_AS"/>
</dbReference>
<accession>A0A7S0KIQ1</accession>
<evidence type="ECO:0000256" key="5">
    <source>
        <dbReference type="ARBA" id="ARBA00022737"/>
    </source>
</evidence>